<feature type="domain" description="C2H2-type" evidence="12">
    <location>
        <begin position="93"/>
        <end position="120"/>
    </location>
</feature>
<protein>
    <recommendedName>
        <fullName evidence="12">C2H2-type domain-containing protein</fullName>
    </recommendedName>
</protein>
<dbReference type="AlphaFoldDB" id="A0A9J8AE23"/>
<proteinExistence type="inferred from homology"/>
<accession>A0A9J8AE23</accession>
<dbReference type="GO" id="GO:0005634">
    <property type="term" value="C:nucleus"/>
    <property type="evidence" value="ECO:0007669"/>
    <property type="project" value="UniProtKB-SubCell"/>
</dbReference>
<keyword evidence="10" id="KW-0539">Nucleus</keyword>
<dbReference type="Pfam" id="PF23561">
    <property type="entry name" value="zf-C2H2_15"/>
    <property type="match status" value="1"/>
</dbReference>
<dbReference type="FunFam" id="3.30.160.60:FF:002317">
    <property type="entry name" value="Zgc:174696 protein"/>
    <property type="match status" value="1"/>
</dbReference>
<dbReference type="FunFam" id="3.30.160.60:FF:000912">
    <property type="entry name" value="Zinc finger protein 660"/>
    <property type="match status" value="2"/>
</dbReference>
<keyword evidence="4" id="KW-0677">Repeat</keyword>
<evidence type="ECO:0000256" key="1">
    <source>
        <dbReference type="ARBA" id="ARBA00004123"/>
    </source>
</evidence>
<dbReference type="GO" id="GO:0000978">
    <property type="term" value="F:RNA polymerase II cis-regulatory region sequence-specific DNA binding"/>
    <property type="evidence" value="ECO:0007669"/>
    <property type="project" value="TreeGrafter"/>
</dbReference>
<evidence type="ECO:0000256" key="11">
    <source>
        <dbReference type="PROSITE-ProRule" id="PRU00042"/>
    </source>
</evidence>
<feature type="domain" description="C2H2-type" evidence="12">
    <location>
        <begin position="149"/>
        <end position="176"/>
    </location>
</feature>
<dbReference type="InterPro" id="IPR013087">
    <property type="entry name" value="Znf_C2H2_type"/>
</dbReference>
<feature type="domain" description="C2H2-type" evidence="12">
    <location>
        <begin position="233"/>
        <end position="260"/>
    </location>
</feature>
<dbReference type="PROSITE" id="PS00028">
    <property type="entry name" value="ZINC_FINGER_C2H2_1"/>
    <property type="match status" value="6"/>
</dbReference>
<name>A0A9J8AE23_CYPCA</name>
<dbReference type="GO" id="GO:0008270">
    <property type="term" value="F:zinc ion binding"/>
    <property type="evidence" value="ECO:0007669"/>
    <property type="project" value="UniProtKB-KW"/>
</dbReference>
<sequence>MAFIKEECEDMKIDETFRVKHEDTEKQTGAWFYPACLFRDLKVKSEELNEIQDKDQYKKHLDFIPGQKSFSCSQTAKTSSQKRARNTRSRSHFICQQCGKSFNLQGKLRVHMRTHTGEKPYSCKQCGRSFSEHGNLKVHMRIHTEEKPFTCSQCGKSFTHKSTLNAHMTIHTGEKPFTCKLCGNSFIEKGSLRRHMRIHTGEKPYTCSQCGKSFTQGGSFNRHKRIHSGEKPFTCQQCGKHFIQKRYLKSHMTIHTELWERSESQGRRSRRINGGVMTVQDERGQARGLIFKRSVCTK</sequence>
<dbReference type="InterPro" id="IPR056436">
    <property type="entry name" value="Znf-C2H2_ZIC1-5/GLI1-3-like"/>
</dbReference>
<keyword evidence="7" id="KW-0805">Transcription regulation</keyword>
<dbReference type="OMA" id="FIVKMED"/>
<reference evidence="13" key="1">
    <citation type="submission" date="2025-08" db="UniProtKB">
        <authorList>
            <consortium name="Ensembl"/>
        </authorList>
    </citation>
    <scope>IDENTIFICATION</scope>
</reference>
<keyword evidence="9" id="KW-0804">Transcription</keyword>
<feature type="domain" description="C2H2-type" evidence="12">
    <location>
        <begin position="121"/>
        <end position="148"/>
    </location>
</feature>
<keyword evidence="8" id="KW-0238">DNA-binding</keyword>
<evidence type="ECO:0000256" key="7">
    <source>
        <dbReference type="ARBA" id="ARBA00023015"/>
    </source>
</evidence>
<dbReference type="Proteomes" id="UP001108240">
    <property type="component" value="Unplaced"/>
</dbReference>
<evidence type="ECO:0000256" key="4">
    <source>
        <dbReference type="ARBA" id="ARBA00022737"/>
    </source>
</evidence>
<dbReference type="GO" id="GO:0045944">
    <property type="term" value="P:positive regulation of transcription by RNA polymerase II"/>
    <property type="evidence" value="ECO:0007669"/>
    <property type="project" value="UniProtKB-ARBA"/>
</dbReference>
<keyword evidence="14" id="KW-1185">Reference proteome</keyword>
<dbReference type="FunFam" id="3.30.160.60:FF:002282">
    <property type="entry name" value="Wu:fb97d07 protein"/>
    <property type="match status" value="1"/>
</dbReference>
<dbReference type="Pfam" id="PF13465">
    <property type="entry name" value="zf-H2C2_2"/>
    <property type="match status" value="1"/>
</dbReference>
<evidence type="ECO:0000256" key="8">
    <source>
        <dbReference type="ARBA" id="ARBA00023125"/>
    </source>
</evidence>
<feature type="domain" description="C2H2-type" evidence="12">
    <location>
        <begin position="177"/>
        <end position="204"/>
    </location>
</feature>
<evidence type="ECO:0000256" key="5">
    <source>
        <dbReference type="ARBA" id="ARBA00022771"/>
    </source>
</evidence>
<dbReference type="InterPro" id="IPR050329">
    <property type="entry name" value="GLI_C2H2-zinc-finger"/>
</dbReference>
<keyword evidence="3" id="KW-0479">Metal-binding</keyword>
<dbReference type="Gene3D" id="3.30.160.60">
    <property type="entry name" value="Classic Zinc Finger"/>
    <property type="match status" value="6"/>
</dbReference>
<dbReference type="FunFam" id="3.30.160.60:FF:001450">
    <property type="entry name" value="zinc finger protein 774"/>
    <property type="match status" value="1"/>
</dbReference>
<dbReference type="PANTHER" id="PTHR19818:SF162">
    <property type="entry name" value="GASTRULA ZINC FINGER PROTEIN XLCGF57.1-RELATED"/>
    <property type="match status" value="1"/>
</dbReference>
<comment type="subcellular location">
    <subcellularLocation>
        <location evidence="1">Nucleus</location>
    </subcellularLocation>
</comment>
<comment type="similarity">
    <text evidence="2">Belongs to the krueppel C2H2-type zinc-finger protein family.</text>
</comment>
<dbReference type="Ensembl" id="ENSCCRT00000146105.1">
    <property type="protein sequence ID" value="ENSCCRP00000139560.1"/>
    <property type="gene ID" value="ENSCCRG00000069236.1"/>
</dbReference>
<dbReference type="SMART" id="SM00355">
    <property type="entry name" value="ZnF_C2H2"/>
    <property type="match status" value="6"/>
</dbReference>
<dbReference type="GO" id="GO:0042802">
    <property type="term" value="F:identical protein binding"/>
    <property type="evidence" value="ECO:0007669"/>
    <property type="project" value="UniProtKB-ARBA"/>
</dbReference>
<keyword evidence="5 11" id="KW-0863">Zinc-finger</keyword>
<organism evidence="13 14">
    <name type="scientific">Cyprinus carpio carpio</name>
    <dbReference type="NCBI Taxonomy" id="630221"/>
    <lineage>
        <taxon>Eukaryota</taxon>
        <taxon>Metazoa</taxon>
        <taxon>Chordata</taxon>
        <taxon>Craniata</taxon>
        <taxon>Vertebrata</taxon>
        <taxon>Euteleostomi</taxon>
        <taxon>Actinopterygii</taxon>
        <taxon>Neopterygii</taxon>
        <taxon>Teleostei</taxon>
        <taxon>Ostariophysi</taxon>
        <taxon>Cypriniformes</taxon>
        <taxon>Cyprinidae</taxon>
        <taxon>Cyprininae</taxon>
        <taxon>Cyprinus</taxon>
    </lineage>
</organism>
<evidence type="ECO:0000256" key="2">
    <source>
        <dbReference type="ARBA" id="ARBA00006991"/>
    </source>
</evidence>
<evidence type="ECO:0000313" key="14">
    <source>
        <dbReference type="Proteomes" id="UP001108240"/>
    </source>
</evidence>
<dbReference type="PROSITE" id="PS50157">
    <property type="entry name" value="ZINC_FINGER_C2H2_2"/>
    <property type="match status" value="6"/>
</dbReference>
<evidence type="ECO:0000256" key="3">
    <source>
        <dbReference type="ARBA" id="ARBA00022723"/>
    </source>
</evidence>
<evidence type="ECO:0000256" key="6">
    <source>
        <dbReference type="ARBA" id="ARBA00022833"/>
    </source>
</evidence>
<keyword evidence="6" id="KW-0862">Zinc</keyword>
<reference evidence="13" key="2">
    <citation type="submission" date="2025-09" db="UniProtKB">
        <authorList>
            <consortium name="Ensembl"/>
        </authorList>
    </citation>
    <scope>IDENTIFICATION</scope>
</reference>
<evidence type="ECO:0000256" key="9">
    <source>
        <dbReference type="ARBA" id="ARBA00023163"/>
    </source>
</evidence>
<dbReference type="SUPFAM" id="SSF57667">
    <property type="entry name" value="beta-beta-alpha zinc fingers"/>
    <property type="match status" value="3"/>
</dbReference>
<dbReference type="InterPro" id="IPR036236">
    <property type="entry name" value="Znf_C2H2_sf"/>
</dbReference>
<feature type="domain" description="C2H2-type" evidence="12">
    <location>
        <begin position="205"/>
        <end position="232"/>
    </location>
</feature>
<evidence type="ECO:0000313" key="13">
    <source>
        <dbReference type="Ensembl" id="ENSCCRP00000139560.1"/>
    </source>
</evidence>
<dbReference type="GeneTree" id="ENSGT01150000286959"/>
<dbReference type="Pfam" id="PF00096">
    <property type="entry name" value="zf-C2H2"/>
    <property type="match status" value="3"/>
</dbReference>
<dbReference type="PANTHER" id="PTHR19818">
    <property type="entry name" value="ZINC FINGER PROTEIN ZIC AND GLI"/>
    <property type="match status" value="1"/>
</dbReference>
<evidence type="ECO:0000259" key="12">
    <source>
        <dbReference type="PROSITE" id="PS50157"/>
    </source>
</evidence>
<dbReference type="GO" id="GO:0000981">
    <property type="term" value="F:DNA-binding transcription factor activity, RNA polymerase II-specific"/>
    <property type="evidence" value="ECO:0007669"/>
    <property type="project" value="TreeGrafter"/>
</dbReference>
<evidence type="ECO:0000256" key="10">
    <source>
        <dbReference type="ARBA" id="ARBA00023242"/>
    </source>
</evidence>
<dbReference type="FunFam" id="3.30.160.60:FF:000508">
    <property type="entry name" value="Myeloid zinc finger 1"/>
    <property type="match status" value="1"/>
</dbReference>